<gene>
    <name evidence="3" type="ORF">ACFSKP_10810</name>
</gene>
<name>A0ABW5CWA4_9BACT</name>
<evidence type="ECO:0000313" key="4">
    <source>
        <dbReference type="Proteomes" id="UP001597374"/>
    </source>
</evidence>
<dbReference type="EMBL" id="JBHUIM010000001">
    <property type="protein sequence ID" value="MFD2246746.1"/>
    <property type="molecule type" value="Genomic_DNA"/>
</dbReference>
<accession>A0ABW5CWA4</accession>
<evidence type="ECO:0000313" key="3">
    <source>
        <dbReference type="EMBL" id="MFD2246746.1"/>
    </source>
</evidence>
<dbReference type="Pfam" id="PF22311">
    <property type="entry name" value="DUF6970"/>
    <property type="match status" value="1"/>
</dbReference>
<organism evidence="3 4">
    <name type="scientific">Pontibacter ruber</name>
    <dbReference type="NCBI Taxonomy" id="1343895"/>
    <lineage>
        <taxon>Bacteria</taxon>
        <taxon>Pseudomonadati</taxon>
        <taxon>Bacteroidota</taxon>
        <taxon>Cytophagia</taxon>
        <taxon>Cytophagales</taxon>
        <taxon>Hymenobacteraceae</taxon>
        <taxon>Pontibacter</taxon>
    </lineage>
</organism>
<evidence type="ECO:0000259" key="2">
    <source>
        <dbReference type="Pfam" id="PF22311"/>
    </source>
</evidence>
<proteinExistence type="predicted"/>
<feature type="domain" description="DUF6970" evidence="2">
    <location>
        <begin position="48"/>
        <end position="125"/>
    </location>
</feature>
<keyword evidence="1" id="KW-0732">Signal</keyword>
<comment type="caution">
    <text evidence="3">The sequence shown here is derived from an EMBL/GenBank/DDBJ whole genome shotgun (WGS) entry which is preliminary data.</text>
</comment>
<dbReference type="Proteomes" id="UP001597374">
    <property type="component" value="Unassembled WGS sequence"/>
</dbReference>
<evidence type="ECO:0000256" key="1">
    <source>
        <dbReference type="SAM" id="SignalP"/>
    </source>
</evidence>
<dbReference type="RefSeq" id="WP_250428524.1">
    <property type="nucleotide sequence ID" value="NZ_JALPRR010000001.1"/>
</dbReference>
<reference evidence="4" key="1">
    <citation type="journal article" date="2019" name="Int. J. Syst. Evol. Microbiol.">
        <title>The Global Catalogue of Microorganisms (GCM) 10K type strain sequencing project: providing services to taxonomists for standard genome sequencing and annotation.</title>
        <authorList>
            <consortium name="The Broad Institute Genomics Platform"/>
            <consortium name="The Broad Institute Genome Sequencing Center for Infectious Disease"/>
            <person name="Wu L."/>
            <person name="Ma J."/>
        </authorList>
    </citation>
    <scope>NUCLEOTIDE SEQUENCE [LARGE SCALE GENOMIC DNA]</scope>
    <source>
        <strain evidence="4">CGMCC 4.1782</strain>
    </source>
</reference>
<dbReference type="InterPro" id="IPR054243">
    <property type="entry name" value="DUF6970"/>
</dbReference>
<keyword evidence="4" id="KW-1185">Reference proteome</keyword>
<protein>
    <submittedName>
        <fullName evidence="3">DUF6970 domain-containing protein</fullName>
    </submittedName>
</protein>
<sequence length="129" mass="14497">MKKLTVWVTLLLLLSMAEACKPFPSAPAVPASTPADQQLAPWLTTLIQQLQEEKPANPPAKIYRYTYNNQEVYYLTGRCCDIPSKLFNVKGDVLCEPDGGITGKGDGKCPDFFEKRTNETLIWEDKRES</sequence>
<feature type="chain" id="PRO_5045143843" evidence="1">
    <location>
        <begin position="20"/>
        <end position="129"/>
    </location>
</feature>
<feature type="signal peptide" evidence="1">
    <location>
        <begin position="1"/>
        <end position="19"/>
    </location>
</feature>